<dbReference type="AlphaFoldDB" id="A0A2W5I9Q7"/>
<sequence>MTLRTRSCTRSRTRGIPRTAPEAIPTSRIVSLQTDERGAATVWAAYACVAVITLLGVILLLVTAVQTRHHVSFWADGAALAGAAHVREGENTACAAAATYLAHHDDTSTLQNCTLITHPDTHMPALKVVVTRPFHTFRPLAHFTVEGRACAGPMPG</sequence>
<evidence type="ECO:0000256" key="1">
    <source>
        <dbReference type="SAM" id="MobiDB-lite"/>
    </source>
</evidence>
<dbReference type="InterPro" id="IPR021202">
    <property type="entry name" value="Rv3654c-like"/>
</dbReference>
<evidence type="ECO:0000313" key="3">
    <source>
        <dbReference type="EMBL" id="PZP88450.1"/>
    </source>
</evidence>
<proteinExistence type="predicted"/>
<comment type="caution">
    <text evidence="3">The sequence shown here is derived from an EMBL/GenBank/DDBJ whole genome shotgun (WGS) entry which is preliminary data.</text>
</comment>
<keyword evidence="2" id="KW-0472">Membrane</keyword>
<dbReference type="EMBL" id="QFOZ01000011">
    <property type="protein sequence ID" value="PZP88450.1"/>
    <property type="molecule type" value="Genomic_DNA"/>
</dbReference>
<evidence type="ECO:0000313" key="4">
    <source>
        <dbReference type="Proteomes" id="UP000248606"/>
    </source>
</evidence>
<name>A0A2W5I9Q7_9ACTN</name>
<feature type="region of interest" description="Disordered" evidence="1">
    <location>
        <begin position="1"/>
        <end position="20"/>
    </location>
</feature>
<organism evidence="3 4">
    <name type="scientific">Lawsonella clevelandensis</name>
    <dbReference type="NCBI Taxonomy" id="1528099"/>
    <lineage>
        <taxon>Bacteria</taxon>
        <taxon>Bacillati</taxon>
        <taxon>Actinomycetota</taxon>
        <taxon>Actinomycetes</taxon>
        <taxon>Mycobacteriales</taxon>
        <taxon>Lawsonellaceae</taxon>
        <taxon>Lawsonella</taxon>
    </lineage>
</organism>
<dbReference type="NCBIfam" id="TIGR03816">
    <property type="entry name" value="tadE_like_DECH"/>
    <property type="match status" value="1"/>
</dbReference>
<dbReference type="Proteomes" id="UP000248606">
    <property type="component" value="Unassembled WGS sequence"/>
</dbReference>
<keyword evidence="2" id="KW-0812">Transmembrane</keyword>
<reference evidence="3 4" key="1">
    <citation type="submission" date="2017-08" db="EMBL/GenBank/DDBJ databases">
        <title>Infants hospitalized years apart are colonized by the same room-sourced microbial strains.</title>
        <authorList>
            <person name="Brooks B."/>
            <person name="Olm M.R."/>
            <person name="Firek B.A."/>
            <person name="Baker R."/>
            <person name="Thomas B.C."/>
            <person name="Morowitz M.J."/>
            <person name="Banfield J.F."/>
        </authorList>
    </citation>
    <scope>NUCLEOTIDE SEQUENCE [LARGE SCALE GENOMIC DNA]</scope>
    <source>
        <strain evidence="3">S2_006_000_R1_57</strain>
    </source>
</reference>
<keyword evidence="2" id="KW-1133">Transmembrane helix</keyword>
<protein>
    <submittedName>
        <fullName evidence="3">Uncharacterized protein</fullName>
    </submittedName>
</protein>
<gene>
    <name evidence="3" type="ORF">DI579_06150</name>
</gene>
<evidence type="ECO:0000256" key="2">
    <source>
        <dbReference type="SAM" id="Phobius"/>
    </source>
</evidence>
<feature type="transmembrane region" description="Helical" evidence="2">
    <location>
        <begin position="43"/>
        <end position="65"/>
    </location>
</feature>
<accession>A0A2W5I9Q7</accession>